<dbReference type="EMBL" id="PP179312">
    <property type="protein sequence ID" value="XAI69707.1"/>
    <property type="molecule type" value="Genomic_DNA"/>
</dbReference>
<name>A0AAU6VZ92_9VIRU</name>
<proteinExistence type="predicted"/>
<gene>
    <name evidence="1" type="ORF">Arace01_00039</name>
</gene>
<organism evidence="1">
    <name type="scientific">Pseudomonas phage Arace01</name>
    <dbReference type="NCBI Taxonomy" id="3138526"/>
    <lineage>
        <taxon>Viruses</taxon>
    </lineage>
</organism>
<protein>
    <submittedName>
        <fullName evidence="1">Uncharacterized protein</fullName>
    </submittedName>
</protein>
<evidence type="ECO:0000313" key="1">
    <source>
        <dbReference type="EMBL" id="XAI69707.1"/>
    </source>
</evidence>
<sequence length="114" mass="13064">MKTHLFIGGGETPSERTKKIMDMMQEAGYEVEYRQLATSTAESNDPPTIIIWDEMLDMNFSDIENRYEHALIFGHPSQLPPIRESLGPHPIGFERVKVQNTHGKGPRNKWGNIR</sequence>
<reference evidence="1" key="1">
    <citation type="journal article" date="2024" name="J. Gen. Virol.">
        <title>Novel phages of Pseudomonas syringae unveil numerous potential auxiliary metabolic genes.</title>
        <authorList>
            <person name="Feltin C."/>
            <person name="Garneau J.R."/>
            <person name="Morris C.E."/>
            <person name="Berard A."/>
            <person name="Torres-Barcelo C."/>
        </authorList>
    </citation>
    <scope>NUCLEOTIDE SEQUENCE</scope>
</reference>
<accession>A0AAU6VZ92</accession>